<reference evidence="3 4" key="1">
    <citation type="journal article" date="2023" name="PLoS ONE">
        <title>Complete genome assembly of Hawai'i environmental nontuberculous mycobacteria reveals unexpected co-isolation with methylobacteria.</title>
        <authorList>
            <person name="Hendrix J."/>
            <person name="Epperson L.E."/>
            <person name="Tong E.I."/>
            <person name="Chan Y.L."/>
            <person name="Hasan N.A."/>
            <person name="Dawrs S.N."/>
            <person name="Norton G.J."/>
            <person name="Virdi R."/>
            <person name="Crooks J.L."/>
            <person name="Chan E.D."/>
            <person name="Honda J.R."/>
            <person name="Strong M."/>
        </authorList>
    </citation>
    <scope>NUCLEOTIDE SEQUENCE [LARGE SCALE GENOMIC DNA]</scope>
    <source>
        <strain evidence="3 4">NJH_HI01</strain>
    </source>
</reference>
<feature type="region of interest" description="Disordered" evidence="1">
    <location>
        <begin position="23"/>
        <end position="80"/>
    </location>
</feature>
<feature type="signal peptide" evidence="2">
    <location>
        <begin position="1"/>
        <end position="26"/>
    </location>
</feature>
<dbReference type="EMBL" id="JAQYXL010000005">
    <property type="protein sequence ID" value="MEN3231988.1"/>
    <property type="molecule type" value="Genomic_DNA"/>
</dbReference>
<keyword evidence="4" id="KW-1185">Reference proteome</keyword>
<dbReference type="RefSeq" id="WP_096488147.1">
    <property type="nucleotide sequence ID" value="NZ_JACWCW010000138.1"/>
</dbReference>
<keyword evidence="2" id="KW-0732">Signal</keyword>
<comment type="caution">
    <text evidence="3">The sequence shown here is derived from an EMBL/GenBank/DDBJ whole genome shotgun (WGS) entry which is preliminary data.</text>
</comment>
<evidence type="ECO:0000313" key="3">
    <source>
        <dbReference type="EMBL" id="MEN3231988.1"/>
    </source>
</evidence>
<dbReference type="Proteomes" id="UP001404845">
    <property type="component" value="Unassembled WGS sequence"/>
</dbReference>
<name>A0ABU9ZL66_9HYPH</name>
<feature type="chain" id="PRO_5047261008" description="Pentapeptide MXKDX repeat protein" evidence="2">
    <location>
        <begin position="27"/>
        <end position="80"/>
    </location>
</feature>
<evidence type="ECO:0000313" key="4">
    <source>
        <dbReference type="Proteomes" id="UP001404845"/>
    </source>
</evidence>
<evidence type="ECO:0000256" key="2">
    <source>
        <dbReference type="SAM" id="SignalP"/>
    </source>
</evidence>
<organism evidence="3 4">
    <name type="scientific">Methylorubrum rhodesianum</name>
    <dbReference type="NCBI Taxonomy" id="29427"/>
    <lineage>
        <taxon>Bacteria</taxon>
        <taxon>Pseudomonadati</taxon>
        <taxon>Pseudomonadota</taxon>
        <taxon>Alphaproteobacteria</taxon>
        <taxon>Hyphomicrobiales</taxon>
        <taxon>Methylobacteriaceae</taxon>
        <taxon>Methylorubrum</taxon>
    </lineage>
</organism>
<proteinExistence type="predicted"/>
<gene>
    <name evidence="3" type="ORF">PUR21_31010</name>
</gene>
<protein>
    <recommendedName>
        <fullName evidence="5">Pentapeptide MXKDX repeat protein</fullName>
    </recommendedName>
</protein>
<evidence type="ECO:0008006" key="5">
    <source>
        <dbReference type="Google" id="ProtNLM"/>
    </source>
</evidence>
<accession>A0ABU9ZL66</accession>
<evidence type="ECO:0000256" key="1">
    <source>
        <dbReference type="SAM" id="MobiDB-lite"/>
    </source>
</evidence>
<feature type="compositionally biased region" description="Low complexity" evidence="1">
    <location>
        <begin position="38"/>
        <end position="52"/>
    </location>
</feature>
<sequence length="80" mass="8341">MSKTSKFVTSAFLGAGLVAEIAAASAEPVTTPPAPSDKSMMQDGMMPMMQDMSKMRGELQQDDVDHDGPAEPGRIGPATS</sequence>